<dbReference type="EMBL" id="UGSZ01000001">
    <property type="protein sequence ID" value="SUB56822.1"/>
    <property type="molecule type" value="Genomic_DNA"/>
</dbReference>
<dbReference type="PANTHER" id="PTHR43168:SF2">
    <property type="entry name" value="LARGE RIBOSOMAL SUBUNIT PROTEIN BL33C"/>
    <property type="match status" value="1"/>
</dbReference>
<comment type="similarity">
    <text evidence="1 5">Belongs to the bacterial ribosomal protein bL33 family.</text>
</comment>
<dbReference type="PANTHER" id="PTHR43168">
    <property type="entry name" value="50S RIBOSOMAL PROTEIN L33, CHLOROPLASTIC"/>
    <property type="match status" value="1"/>
</dbReference>
<evidence type="ECO:0000313" key="6">
    <source>
        <dbReference type="EMBL" id="SUB56822.1"/>
    </source>
</evidence>
<dbReference type="GO" id="GO:0005840">
    <property type="term" value="C:ribosome"/>
    <property type="evidence" value="ECO:0007669"/>
    <property type="project" value="UniProtKB-KW"/>
</dbReference>
<dbReference type="Proteomes" id="UP000255517">
    <property type="component" value="Unassembled WGS sequence"/>
</dbReference>
<evidence type="ECO:0000256" key="4">
    <source>
        <dbReference type="ARBA" id="ARBA00035176"/>
    </source>
</evidence>
<dbReference type="InterPro" id="IPR018264">
    <property type="entry name" value="Ribosomal_bL33_CS"/>
</dbReference>
<reference evidence="6 7" key="1">
    <citation type="submission" date="2018-06" db="EMBL/GenBank/DDBJ databases">
        <authorList>
            <consortium name="Pathogen Informatics"/>
            <person name="Doyle S."/>
        </authorList>
    </citation>
    <scope>NUCLEOTIDE SEQUENCE [LARGE SCALE GENOMIC DNA]</scope>
    <source>
        <strain evidence="6 7">NCTC13149</strain>
    </source>
</reference>
<keyword evidence="2 5" id="KW-0689">Ribosomal protein</keyword>
<name>A0A379C3B1_9FIRM</name>
<dbReference type="Pfam" id="PF00471">
    <property type="entry name" value="Ribosomal_L33"/>
    <property type="match status" value="1"/>
</dbReference>
<evidence type="ECO:0000313" key="7">
    <source>
        <dbReference type="Proteomes" id="UP000255517"/>
    </source>
</evidence>
<dbReference type="NCBIfam" id="TIGR01023">
    <property type="entry name" value="rpmG_bact"/>
    <property type="match status" value="1"/>
</dbReference>
<evidence type="ECO:0000256" key="3">
    <source>
        <dbReference type="ARBA" id="ARBA00023274"/>
    </source>
</evidence>
<sequence length="56" mass="6623">MTSGGVLMADRVVLECPDCKNRNYVTYKNKKNTTQRLELKKYCKFCKKHTLHKETK</sequence>
<dbReference type="STRING" id="1122949.GCA_000378725_00418"/>
<dbReference type="Gene3D" id="2.20.28.120">
    <property type="entry name" value="Ribosomal protein L33"/>
    <property type="match status" value="1"/>
</dbReference>
<evidence type="ECO:0000256" key="5">
    <source>
        <dbReference type="HAMAP-Rule" id="MF_00294"/>
    </source>
</evidence>
<dbReference type="GO" id="GO:0005737">
    <property type="term" value="C:cytoplasm"/>
    <property type="evidence" value="ECO:0007669"/>
    <property type="project" value="UniProtKB-ARBA"/>
</dbReference>
<dbReference type="PROSITE" id="PS00582">
    <property type="entry name" value="RIBOSOMAL_L33"/>
    <property type="match status" value="1"/>
</dbReference>
<protein>
    <recommendedName>
        <fullName evidence="4 5">Large ribosomal subunit protein bL33</fullName>
    </recommendedName>
</protein>
<dbReference type="GO" id="GO:1990904">
    <property type="term" value="C:ribonucleoprotein complex"/>
    <property type="evidence" value="ECO:0007669"/>
    <property type="project" value="UniProtKB-KW"/>
</dbReference>
<evidence type="ECO:0000256" key="2">
    <source>
        <dbReference type="ARBA" id="ARBA00022980"/>
    </source>
</evidence>
<dbReference type="AlphaFoldDB" id="A0A379C3B1"/>
<dbReference type="SUPFAM" id="SSF57829">
    <property type="entry name" value="Zn-binding ribosomal proteins"/>
    <property type="match status" value="1"/>
</dbReference>
<dbReference type="InterPro" id="IPR038584">
    <property type="entry name" value="Ribosomal_bL33_sf"/>
</dbReference>
<evidence type="ECO:0000256" key="1">
    <source>
        <dbReference type="ARBA" id="ARBA00007596"/>
    </source>
</evidence>
<dbReference type="InterPro" id="IPR001705">
    <property type="entry name" value="Ribosomal_bL33"/>
</dbReference>
<dbReference type="GO" id="GO:0006412">
    <property type="term" value="P:translation"/>
    <property type="evidence" value="ECO:0007669"/>
    <property type="project" value="UniProtKB-UniRule"/>
</dbReference>
<dbReference type="HAMAP" id="MF_00294">
    <property type="entry name" value="Ribosomal_bL33"/>
    <property type="match status" value="1"/>
</dbReference>
<dbReference type="GO" id="GO:0003735">
    <property type="term" value="F:structural constituent of ribosome"/>
    <property type="evidence" value="ECO:0007669"/>
    <property type="project" value="InterPro"/>
</dbReference>
<dbReference type="NCBIfam" id="NF001764">
    <property type="entry name" value="PRK00504.1"/>
    <property type="match status" value="1"/>
</dbReference>
<dbReference type="NCBIfam" id="NF001860">
    <property type="entry name" value="PRK00595.1"/>
    <property type="match status" value="1"/>
</dbReference>
<keyword evidence="3 5" id="KW-0687">Ribonucleoprotein</keyword>
<proteinExistence type="inferred from homology"/>
<accession>A0A379C3B1</accession>
<organism evidence="6 7">
    <name type="scientific">Peptoniphilus lacrimalis</name>
    <dbReference type="NCBI Taxonomy" id="33031"/>
    <lineage>
        <taxon>Bacteria</taxon>
        <taxon>Bacillati</taxon>
        <taxon>Bacillota</taxon>
        <taxon>Tissierellia</taxon>
        <taxon>Tissierellales</taxon>
        <taxon>Peptoniphilaceae</taxon>
        <taxon>Peptoniphilus</taxon>
    </lineage>
</organism>
<dbReference type="InterPro" id="IPR011332">
    <property type="entry name" value="Ribosomal_zn-bd"/>
</dbReference>
<gene>
    <name evidence="5 6" type="primary">rpmG</name>
    <name evidence="6" type="ORF">NCTC13149_00630</name>
</gene>